<dbReference type="RefSeq" id="WP_169928386.1">
    <property type="nucleotide sequence ID" value="NZ_CP012333.1"/>
</dbReference>
<dbReference type="EMBL" id="CP012333">
    <property type="protein sequence ID" value="AKV03167.1"/>
    <property type="molecule type" value="Genomic_DNA"/>
</dbReference>
<dbReference type="Proteomes" id="UP000064967">
    <property type="component" value="Chromosome"/>
</dbReference>
<accession>A0A0K1QBW4</accession>
<protein>
    <submittedName>
        <fullName evidence="2">Uncharacterized protein</fullName>
    </submittedName>
</protein>
<gene>
    <name evidence="2" type="ORF">AKJ09_09830</name>
</gene>
<keyword evidence="1" id="KW-1133">Transmembrane helix</keyword>
<proteinExistence type="predicted"/>
<feature type="transmembrane region" description="Helical" evidence="1">
    <location>
        <begin position="6"/>
        <end position="29"/>
    </location>
</feature>
<dbReference type="AlphaFoldDB" id="A0A0K1QBW4"/>
<name>A0A0K1QBW4_9BACT</name>
<sequence length="45" mass="4813">MVDRILFNATVMVIVGAMAVTEAVAVALARTARAYAEVREFAKGE</sequence>
<reference evidence="2 3" key="1">
    <citation type="submission" date="2015-08" db="EMBL/GenBank/DDBJ databases">
        <authorList>
            <person name="Babu N.S."/>
            <person name="Beckwith C.J."/>
            <person name="Beseler K.G."/>
            <person name="Brison A."/>
            <person name="Carone J.V."/>
            <person name="Caskin T.P."/>
            <person name="Diamond M."/>
            <person name="Durham M.E."/>
            <person name="Foxe J.M."/>
            <person name="Go M."/>
            <person name="Henderson B.A."/>
            <person name="Jones I.B."/>
            <person name="McGettigan J.A."/>
            <person name="Micheletti S.J."/>
            <person name="Nasrallah M.E."/>
            <person name="Ortiz D."/>
            <person name="Piller C.R."/>
            <person name="Privatt S.R."/>
            <person name="Schneider S.L."/>
            <person name="Sharp S."/>
            <person name="Smith T.C."/>
            <person name="Stanton J.D."/>
            <person name="Ullery H.E."/>
            <person name="Wilson R.J."/>
            <person name="Serrano M.G."/>
            <person name="Buck G."/>
            <person name="Lee V."/>
            <person name="Wang Y."/>
            <person name="Carvalho R."/>
            <person name="Voegtly L."/>
            <person name="Shi R."/>
            <person name="Duckworth R."/>
            <person name="Johnson A."/>
            <person name="Loviza R."/>
            <person name="Walstead R."/>
            <person name="Shah Z."/>
            <person name="Kiflezghi M."/>
            <person name="Wade K."/>
            <person name="Ball S.L."/>
            <person name="Bradley K.W."/>
            <person name="Asai D.J."/>
            <person name="Bowman C.A."/>
            <person name="Russell D.A."/>
            <person name="Pope W.H."/>
            <person name="Jacobs-Sera D."/>
            <person name="Hendrix R.W."/>
            <person name="Hatfull G.F."/>
        </authorList>
    </citation>
    <scope>NUCLEOTIDE SEQUENCE [LARGE SCALE GENOMIC DNA]</scope>
    <source>
        <strain evidence="2 3">DSM 27648</strain>
    </source>
</reference>
<dbReference type="STRING" id="1391654.AKJ09_09830"/>
<organism evidence="2 3">
    <name type="scientific">Labilithrix luteola</name>
    <dbReference type="NCBI Taxonomy" id="1391654"/>
    <lineage>
        <taxon>Bacteria</taxon>
        <taxon>Pseudomonadati</taxon>
        <taxon>Myxococcota</taxon>
        <taxon>Polyangia</taxon>
        <taxon>Polyangiales</taxon>
        <taxon>Labilitrichaceae</taxon>
        <taxon>Labilithrix</taxon>
    </lineage>
</organism>
<keyword evidence="3" id="KW-1185">Reference proteome</keyword>
<keyword evidence="1" id="KW-0472">Membrane</keyword>
<dbReference type="KEGG" id="llu:AKJ09_09830"/>
<evidence type="ECO:0000256" key="1">
    <source>
        <dbReference type="SAM" id="Phobius"/>
    </source>
</evidence>
<keyword evidence="1" id="KW-0812">Transmembrane</keyword>
<evidence type="ECO:0000313" key="3">
    <source>
        <dbReference type="Proteomes" id="UP000064967"/>
    </source>
</evidence>
<evidence type="ECO:0000313" key="2">
    <source>
        <dbReference type="EMBL" id="AKV03167.1"/>
    </source>
</evidence>